<keyword evidence="1" id="KW-0732">Signal</keyword>
<gene>
    <name evidence="3" type="ORF">C7380_105104</name>
</gene>
<dbReference type="EMBL" id="QGGI01000005">
    <property type="protein sequence ID" value="PWJ95474.1"/>
    <property type="molecule type" value="Genomic_DNA"/>
</dbReference>
<keyword evidence="4" id="KW-1185">Reference proteome</keyword>
<protein>
    <submittedName>
        <fullName evidence="3">Transglycosylase-like protein with SLT domain</fullName>
    </submittedName>
</protein>
<dbReference type="Pfam" id="PF01464">
    <property type="entry name" value="SLT"/>
    <property type="match status" value="1"/>
</dbReference>
<evidence type="ECO:0000313" key="3">
    <source>
        <dbReference type="EMBL" id="PWJ95474.1"/>
    </source>
</evidence>
<evidence type="ECO:0000313" key="4">
    <source>
        <dbReference type="Proteomes" id="UP000245921"/>
    </source>
</evidence>
<dbReference type="RefSeq" id="WP_109604384.1">
    <property type="nucleotide sequence ID" value="NZ_JAMHJO010000003.1"/>
</dbReference>
<proteinExistence type="predicted"/>
<dbReference type="InterPro" id="IPR023346">
    <property type="entry name" value="Lysozyme-like_dom_sf"/>
</dbReference>
<feature type="signal peptide" evidence="1">
    <location>
        <begin position="1"/>
        <end position="20"/>
    </location>
</feature>
<sequence>MKKTLLILIAVSLITTLTFSQSLFSYTNSEDTKQDLKFKTFLTDYVSSQYKIASGKDLAPERLYDIIDGIMNASKTFEISPLLIAAIIDTETNFRNIIGSYGEVGYMQLRPTTAKYVIDMYPEIFKNAGYDDFTVDWIQKRLLIDPQYNILVGTAYLKHLMNNHEEDIYKAVGWYNGGGNEYYAKKVIYKIAEISVSYPTI</sequence>
<accession>A0AA45HJ55</accession>
<evidence type="ECO:0000259" key="2">
    <source>
        <dbReference type="Pfam" id="PF01464"/>
    </source>
</evidence>
<dbReference type="Gene3D" id="1.10.530.10">
    <property type="match status" value="1"/>
</dbReference>
<evidence type="ECO:0000256" key="1">
    <source>
        <dbReference type="SAM" id="SignalP"/>
    </source>
</evidence>
<feature type="domain" description="Transglycosylase SLT" evidence="2">
    <location>
        <begin position="71"/>
        <end position="181"/>
    </location>
</feature>
<comment type="caution">
    <text evidence="3">The sequence shown here is derived from an EMBL/GenBank/DDBJ whole genome shotgun (WGS) entry which is preliminary data.</text>
</comment>
<dbReference type="SUPFAM" id="SSF53955">
    <property type="entry name" value="Lysozyme-like"/>
    <property type="match status" value="1"/>
</dbReference>
<reference evidence="3 4" key="1">
    <citation type="submission" date="2018-05" db="EMBL/GenBank/DDBJ databases">
        <title>Genomic Encyclopedia of Type Strains, Phase IV (KMG-IV): sequencing the most valuable type-strain genomes for metagenomic binning, comparative biology and taxonomic classification.</title>
        <authorList>
            <person name="Goeker M."/>
        </authorList>
    </citation>
    <scope>NUCLEOTIDE SEQUENCE [LARGE SCALE GENOMIC DNA]</scope>
    <source>
        <strain evidence="3 4">DSM 24906</strain>
    </source>
</reference>
<organism evidence="3 4">
    <name type="scientific">Oceanotoga teriensis</name>
    <dbReference type="NCBI Taxonomy" id="515440"/>
    <lineage>
        <taxon>Bacteria</taxon>
        <taxon>Thermotogati</taxon>
        <taxon>Thermotogota</taxon>
        <taxon>Thermotogae</taxon>
        <taxon>Petrotogales</taxon>
        <taxon>Petrotogaceae</taxon>
        <taxon>Oceanotoga</taxon>
    </lineage>
</organism>
<dbReference type="Proteomes" id="UP000245921">
    <property type="component" value="Unassembled WGS sequence"/>
</dbReference>
<dbReference type="InterPro" id="IPR008258">
    <property type="entry name" value="Transglycosylase_SLT_dom_1"/>
</dbReference>
<feature type="chain" id="PRO_5041267098" evidence="1">
    <location>
        <begin position="21"/>
        <end position="201"/>
    </location>
</feature>
<dbReference type="AlphaFoldDB" id="A0AA45HJ55"/>
<name>A0AA45HJ55_9BACT</name>